<evidence type="ECO:0000259" key="3">
    <source>
        <dbReference type="Pfam" id="PF18962"/>
    </source>
</evidence>
<evidence type="ECO:0000256" key="2">
    <source>
        <dbReference type="SAM" id="SignalP"/>
    </source>
</evidence>
<feature type="domain" description="Secretion system C-terminal sorting" evidence="3">
    <location>
        <begin position="41"/>
        <end position="112"/>
    </location>
</feature>
<proteinExistence type="predicted"/>
<reference evidence="5" key="1">
    <citation type="journal article" date="2019" name="Int. J. Syst. Evol. Microbiol.">
        <title>The Global Catalogue of Microorganisms (GCM) 10K type strain sequencing project: providing services to taxonomists for standard genome sequencing and annotation.</title>
        <authorList>
            <consortium name="The Broad Institute Genomics Platform"/>
            <consortium name="The Broad Institute Genome Sequencing Center for Infectious Disease"/>
            <person name="Wu L."/>
            <person name="Ma J."/>
        </authorList>
    </citation>
    <scope>NUCLEOTIDE SEQUENCE [LARGE SCALE GENOMIC DNA]</scope>
    <source>
        <strain evidence="5">KCTC 42903</strain>
    </source>
</reference>
<gene>
    <name evidence="4" type="ORF">ACFSQS_05230</name>
</gene>
<keyword evidence="5" id="KW-1185">Reference proteome</keyword>
<dbReference type="Proteomes" id="UP001597441">
    <property type="component" value="Unassembled WGS sequence"/>
</dbReference>
<dbReference type="Pfam" id="PF18962">
    <property type="entry name" value="Por_Secre_tail"/>
    <property type="match status" value="1"/>
</dbReference>
<comment type="caution">
    <text evidence="4">The sequence shown here is derived from an EMBL/GenBank/DDBJ whole genome shotgun (WGS) entry which is preliminary data.</text>
</comment>
<feature type="signal peptide" evidence="2">
    <location>
        <begin position="1"/>
        <end position="25"/>
    </location>
</feature>
<name>A0ABW5JQY0_9FLAO</name>
<evidence type="ECO:0000313" key="4">
    <source>
        <dbReference type="EMBL" id="MFD2534500.1"/>
    </source>
</evidence>
<evidence type="ECO:0000256" key="1">
    <source>
        <dbReference type="ARBA" id="ARBA00022729"/>
    </source>
</evidence>
<keyword evidence="1 2" id="KW-0732">Signal</keyword>
<organism evidence="4 5">
    <name type="scientific">Gelatiniphilus marinus</name>
    <dbReference type="NCBI Taxonomy" id="1759464"/>
    <lineage>
        <taxon>Bacteria</taxon>
        <taxon>Pseudomonadati</taxon>
        <taxon>Bacteroidota</taxon>
        <taxon>Flavobacteriia</taxon>
        <taxon>Flavobacteriales</taxon>
        <taxon>Flavobacteriaceae</taxon>
        <taxon>Gelatiniphilus</taxon>
    </lineage>
</organism>
<dbReference type="InterPro" id="IPR026444">
    <property type="entry name" value="Secre_tail"/>
</dbReference>
<evidence type="ECO:0000313" key="5">
    <source>
        <dbReference type="Proteomes" id="UP001597441"/>
    </source>
</evidence>
<sequence length="113" mass="12712">MNKNYFFTLLFAFMFFAAQQGLAQAYVTVAPNQQRIEGLSIYPNPVNNGKQYIYITSKNSLTKKIEVFNALGKRALSVVLIGKELNISKLSTGVYILKITENSVSETRKLVIK</sequence>
<dbReference type="RefSeq" id="WP_388015200.1">
    <property type="nucleotide sequence ID" value="NZ_JBHUDT010000002.1"/>
</dbReference>
<feature type="chain" id="PRO_5045143941" evidence="2">
    <location>
        <begin position="26"/>
        <end position="113"/>
    </location>
</feature>
<accession>A0ABW5JQY0</accession>
<dbReference type="EMBL" id="JBHULK010000002">
    <property type="protein sequence ID" value="MFD2534500.1"/>
    <property type="molecule type" value="Genomic_DNA"/>
</dbReference>
<protein>
    <submittedName>
        <fullName evidence="4">T9SS type A sorting domain-containing protein</fullName>
    </submittedName>
</protein>
<dbReference type="NCBIfam" id="TIGR04183">
    <property type="entry name" value="Por_Secre_tail"/>
    <property type="match status" value="1"/>
</dbReference>